<dbReference type="Gene3D" id="3.90.960.10">
    <property type="entry name" value="YbaK/aminoacyl-tRNA synthetase-associated domain"/>
    <property type="match status" value="1"/>
</dbReference>
<comment type="caution">
    <text evidence="2">The sequence shown here is derived from an EMBL/GenBank/DDBJ whole genome shotgun (WGS) entry which is preliminary data.</text>
</comment>
<proteinExistence type="predicted"/>
<dbReference type="PANTHER" id="PTHR30411">
    <property type="entry name" value="CYTOPLASMIC PROTEIN"/>
    <property type="match status" value="1"/>
</dbReference>
<dbReference type="Pfam" id="PF04073">
    <property type="entry name" value="tRNA_edit"/>
    <property type="match status" value="1"/>
</dbReference>
<feature type="domain" description="YbaK/aminoacyl-tRNA synthetase-associated" evidence="1">
    <location>
        <begin position="29"/>
        <end position="147"/>
    </location>
</feature>
<dbReference type="SUPFAM" id="SSF55826">
    <property type="entry name" value="YbaK/ProRS associated domain"/>
    <property type="match status" value="1"/>
</dbReference>
<sequence length="160" mass="17878">MTIFEKIINLLNANNIIFDVIEHPAEGRTEVISKIRGNPLQQATKAMVLQVQYHSGISQYVLAIIPGDSKVNFKSIAILMGGKKSKFAPPQIAQELTQCQMGAIPPFSFDDRLSLCIDKRLNHTGRLYFNAGELDKSVSMDAEDYFRIATQCFIGEISIR</sequence>
<protein>
    <submittedName>
        <fullName evidence="2">YbaK/prolyl-tRNA synthetase associated domain-containing protein</fullName>
    </submittedName>
</protein>
<evidence type="ECO:0000313" key="2">
    <source>
        <dbReference type="EMBL" id="EBN4400446.1"/>
    </source>
</evidence>
<dbReference type="AlphaFoldDB" id="A0A5T8B7S6"/>
<dbReference type="GO" id="GO:0002161">
    <property type="term" value="F:aminoacyl-tRNA deacylase activity"/>
    <property type="evidence" value="ECO:0007669"/>
    <property type="project" value="InterPro"/>
</dbReference>
<name>A0A5T8B7S6_SALER</name>
<dbReference type="GO" id="GO:0004812">
    <property type="term" value="F:aminoacyl-tRNA ligase activity"/>
    <property type="evidence" value="ECO:0007669"/>
    <property type="project" value="UniProtKB-KW"/>
</dbReference>
<reference evidence="2" key="1">
    <citation type="submission" date="2018-07" db="EMBL/GenBank/DDBJ databases">
        <authorList>
            <consortium name="PulseNet: The National Subtyping Network for Foodborne Disease Surveillance"/>
            <person name="Tarr C.L."/>
            <person name="Trees E."/>
            <person name="Katz L.S."/>
            <person name="Carleton-Romer H.A."/>
            <person name="Stroika S."/>
            <person name="Kucerova Z."/>
            <person name="Roache K.F."/>
            <person name="Sabol A.L."/>
            <person name="Besser J."/>
            <person name="Gerner-Smidt P."/>
        </authorList>
    </citation>
    <scope>NUCLEOTIDE SEQUENCE</scope>
    <source>
        <strain evidence="2">PNUSAS044948</strain>
    </source>
</reference>
<dbReference type="PANTHER" id="PTHR30411:SF9">
    <property type="entry name" value="MULTIFUNCTIONAL SER_THR-TRNA DEACYLASE PROXP-Y"/>
    <property type="match status" value="1"/>
</dbReference>
<dbReference type="InterPro" id="IPR036754">
    <property type="entry name" value="YbaK/aa-tRNA-synt-asso_dom_sf"/>
</dbReference>
<keyword evidence="2" id="KW-0030">Aminoacyl-tRNA synthetase</keyword>
<organism evidence="2">
    <name type="scientific">Salmonella enterica</name>
    <name type="common">Salmonella choleraesuis</name>
    <dbReference type="NCBI Taxonomy" id="28901"/>
    <lineage>
        <taxon>Bacteria</taxon>
        <taxon>Pseudomonadati</taxon>
        <taxon>Pseudomonadota</taxon>
        <taxon>Gammaproteobacteria</taxon>
        <taxon>Enterobacterales</taxon>
        <taxon>Enterobacteriaceae</taxon>
        <taxon>Salmonella</taxon>
    </lineage>
</organism>
<evidence type="ECO:0000259" key="1">
    <source>
        <dbReference type="Pfam" id="PF04073"/>
    </source>
</evidence>
<accession>A0A5T8B7S6</accession>
<keyword evidence="2" id="KW-0436">Ligase</keyword>
<gene>
    <name evidence="2" type="ORF">DSA09_10035</name>
</gene>
<dbReference type="InterPro" id="IPR007214">
    <property type="entry name" value="YbaK/aa-tRNA-synth-assoc-dom"/>
</dbReference>
<dbReference type="EMBL" id="AAGFSO010000004">
    <property type="protein sequence ID" value="EBN4400446.1"/>
    <property type="molecule type" value="Genomic_DNA"/>
</dbReference>